<comment type="caution">
    <text evidence="1">The sequence shown here is derived from an EMBL/GenBank/DDBJ whole genome shotgun (WGS) entry which is preliminary data.</text>
</comment>
<dbReference type="RefSeq" id="WP_036690164.1">
    <property type="nucleotide sequence ID" value="NZ_JNVM01000031.1"/>
</dbReference>
<proteinExistence type="predicted"/>
<protein>
    <submittedName>
        <fullName evidence="1">Uncharacterized protein</fullName>
    </submittedName>
</protein>
<accession>A0A081NWN5</accession>
<dbReference type="eggNOG" id="ENOG5033045">
    <property type="taxonomic scope" value="Bacteria"/>
</dbReference>
<evidence type="ECO:0000313" key="2">
    <source>
        <dbReference type="Proteomes" id="UP000028123"/>
    </source>
</evidence>
<sequence length="115" mass="12648">MQAEAIVKIKSEMEANKDNAYIQYIGQFLLQRIEANPDDAAKLASKDKTIAKSLEAMKSEAKKKQKNGMAMLTPDEGLAIVLKYFGTAPIAVTTSTITHKNHASDFDVKLEDFGL</sequence>
<gene>
    <name evidence="1" type="ORF">ET33_21145</name>
</gene>
<dbReference type="OrthoDB" id="2375727at2"/>
<dbReference type="Proteomes" id="UP000028123">
    <property type="component" value="Unassembled WGS sequence"/>
</dbReference>
<reference evidence="1 2" key="1">
    <citation type="submission" date="2014-06" db="EMBL/GenBank/DDBJ databases">
        <title>Draft genome sequence of Paenibacillus sp. MSt1.</title>
        <authorList>
            <person name="Aw Y.K."/>
            <person name="Ong K.S."/>
            <person name="Gan H.M."/>
            <person name="Lee S.M."/>
        </authorList>
    </citation>
    <scope>NUCLEOTIDE SEQUENCE [LARGE SCALE GENOMIC DNA]</scope>
    <source>
        <strain evidence="1 2">MSt1</strain>
    </source>
</reference>
<organism evidence="1 2">
    <name type="scientific">Paenibacillus tyrfis</name>
    <dbReference type="NCBI Taxonomy" id="1501230"/>
    <lineage>
        <taxon>Bacteria</taxon>
        <taxon>Bacillati</taxon>
        <taxon>Bacillota</taxon>
        <taxon>Bacilli</taxon>
        <taxon>Bacillales</taxon>
        <taxon>Paenibacillaceae</taxon>
        <taxon>Paenibacillus</taxon>
    </lineage>
</organism>
<evidence type="ECO:0000313" key="1">
    <source>
        <dbReference type="EMBL" id="KEQ22858.1"/>
    </source>
</evidence>
<dbReference type="AlphaFoldDB" id="A0A081NWN5"/>
<keyword evidence="2" id="KW-1185">Reference proteome</keyword>
<name>A0A081NWN5_9BACL</name>
<dbReference type="EMBL" id="JNVM01000031">
    <property type="protein sequence ID" value="KEQ22858.1"/>
    <property type="molecule type" value="Genomic_DNA"/>
</dbReference>